<protein>
    <submittedName>
        <fullName evidence="20">Diacylglycerol kinase</fullName>
    </submittedName>
</protein>
<evidence type="ECO:0000256" key="8">
    <source>
        <dbReference type="ARBA" id="ARBA00022777"/>
    </source>
</evidence>
<dbReference type="GO" id="GO:0008654">
    <property type="term" value="P:phospholipid biosynthetic process"/>
    <property type="evidence" value="ECO:0007669"/>
    <property type="project" value="UniProtKB-KW"/>
</dbReference>
<feature type="binding site" evidence="17">
    <location>
        <position position="6"/>
    </location>
    <ligand>
        <name>ATP</name>
        <dbReference type="ChEBI" id="CHEBI:30616"/>
    </ligand>
</feature>
<dbReference type="InterPro" id="IPR036945">
    <property type="entry name" value="DAGK_sf"/>
</dbReference>
<keyword evidence="6 19" id="KW-0812">Transmembrane</keyword>
<evidence type="ECO:0000256" key="11">
    <source>
        <dbReference type="ARBA" id="ARBA00023098"/>
    </source>
</evidence>
<keyword evidence="14" id="KW-1208">Phospholipid metabolism</keyword>
<evidence type="ECO:0000256" key="10">
    <source>
        <dbReference type="ARBA" id="ARBA00022989"/>
    </source>
</evidence>
<keyword evidence="8 20" id="KW-0418">Kinase</keyword>
<feature type="binding site" evidence="16">
    <location>
        <position position="66"/>
    </location>
    <ligand>
        <name>substrate</name>
    </ligand>
</feature>
<comment type="caution">
    <text evidence="20">The sequence shown here is derived from an EMBL/GenBank/DDBJ whole genome shotgun (WGS) entry which is preliminary data.</text>
</comment>
<accession>A0A0L6W4U8</accession>
<evidence type="ECO:0000256" key="2">
    <source>
        <dbReference type="ARBA" id="ARBA00005967"/>
    </source>
</evidence>
<evidence type="ECO:0000256" key="9">
    <source>
        <dbReference type="ARBA" id="ARBA00022840"/>
    </source>
</evidence>
<feature type="binding site" evidence="17">
    <location>
        <begin position="92"/>
        <end position="93"/>
    </location>
    <ligand>
        <name>ATP</name>
        <dbReference type="ChEBI" id="CHEBI:30616"/>
    </ligand>
</feature>
<keyword evidence="3" id="KW-1003">Cell membrane</keyword>
<feature type="binding site" evidence="17">
    <location>
        <position position="73"/>
    </location>
    <ligand>
        <name>ATP</name>
        <dbReference type="ChEBI" id="CHEBI:30616"/>
    </ligand>
</feature>
<name>A0A0L6W4U8_9FIRM</name>
<dbReference type="GO" id="GO:0005886">
    <property type="term" value="C:plasma membrane"/>
    <property type="evidence" value="ECO:0007669"/>
    <property type="project" value="UniProtKB-SubCell"/>
</dbReference>
<evidence type="ECO:0000256" key="17">
    <source>
        <dbReference type="PIRSR" id="PIRSR600829-3"/>
    </source>
</evidence>
<dbReference type="PANTHER" id="PTHR34299:SF1">
    <property type="entry name" value="DIACYLGLYCEROL KINASE"/>
    <property type="match status" value="1"/>
</dbReference>
<dbReference type="GO" id="GO:0016301">
    <property type="term" value="F:kinase activity"/>
    <property type="evidence" value="ECO:0007669"/>
    <property type="project" value="UniProtKB-KW"/>
</dbReference>
<keyword evidence="5" id="KW-0808">Transferase</keyword>
<feature type="binding site" evidence="17">
    <location>
        <position position="13"/>
    </location>
    <ligand>
        <name>ATP</name>
        <dbReference type="ChEBI" id="CHEBI:30616"/>
    </ligand>
</feature>
<dbReference type="Proteomes" id="UP000037175">
    <property type="component" value="Unassembled WGS sequence"/>
</dbReference>
<feature type="active site" description="Proton acceptor" evidence="15">
    <location>
        <position position="66"/>
    </location>
</feature>
<comment type="similarity">
    <text evidence="2">Belongs to the bacterial diacylglycerol kinase family.</text>
</comment>
<dbReference type="AlphaFoldDB" id="A0A0L6W4U8"/>
<evidence type="ECO:0000256" key="6">
    <source>
        <dbReference type="ARBA" id="ARBA00022692"/>
    </source>
</evidence>
<feature type="binding site" evidence="16">
    <location>
        <position position="96"/>
    </location>
    <ligand>
        <name>substrate</name>
    </ligand>
</feature>
<keyword evidence="21" id="KW-1185">Reference proteome</keyword>
<evidence type="ECO:0000256" key="16">
    <source>
        <dbReference type="PIRSR" id="PIRSR600829-2"/>
    </source>
</evidence>
<dbReference type="InterPro" id="IPR000829">
    <property type="entry name" value="DAGK"/>
</dbReference>
<evidence type="ECO:0000256" key="4">
    <source>
        <dbReference type="ARBA" id="ARBA00022516"/>
    </source>
</evidence>
<evidence type="ECO:0000256" key="5">
    <source>
        <dbReference type="ARBA" id="ARBA00022679"/>
    </source>
</evidence>
<dbReference type="CDD" id="cd14265">
    <property type="entry name" value="UDPK_IM_like"/>
    <property type="match status" value="1"/>
</dbReference>
<evidence type="ECO:0000256" key="18">
    <source>
        <dbReference type="PIRSR" id="PIRSR600829-4"/>
    </source>
</evidence>
<evidence type="ECO:0000256" key="15">
    <source>
        <dbReference type="PIRSR" id="PIRSR600829-1"/>
    </source>
</evidence>
<keyword evidence="13" id="KW-0594">Phospholipid biosynthesis</keyword>
<keyword evidence="4" id="KW-0444">Lipid biosynthesis</keyword>
<feature type="transmembrane region" description="Helical" evidence="19">
    <location>
        <begin position="97"/>
        <end position="119"/>
    </location>
</feature>
<comment type="subcellular location">
    <subcellularLocation>
        <location evidence="1">Cell membrane</location>
        <topology evidence="1">Multi-pass membrane protein</topology>
    </subcellularLocation>
</comment>
<evidence type="ECO:0000256" key="3">
    <source>
        <dbReference type="ARBA" id="ARBA00022475"/>
    </source>
</evidence>
<keyword evidence="18" id="KW-0479">Metal-binding</keyword>
<feature type="transmembrane region" description="Helical" evidence="19">
    <location>
        <begin position="53"/>
        <end position="76"/>
    </location>
</feature>
<evidence type="ECO:0000256" key="19">
    <source>
        <dbReference type="SAM" id="Phobius"/>
    </source>
</evidence>
<keyword evidence="12 19" id="KW-0472">Membrane</keyword>
<evidence type="ECO:0000256" key="13">
    <source>
        <dbReference type="ARBA" id="ARBA00023209"/>
    </source>
</evidence>
<dbReference type="Pfam" id="PF01219">
    <property type="entry name" value="DAGK_prokar"/>
    <property type="match status" value="1"/>
</dbReference>
<gene>
    <name evidence="20" type="ORF">Tfer_0668</name>
</gene>
<evidence type="ECO:0000313" key="21">
    <source>
        <dbReference type="Proteomes" id="UP000037175"/>
    </source>
</evidence>
<dbReference type="InterPro" id="IPR033717">
    <property type="entry name" value="UDPK"/>
</dbReference>
<evidence type="ECO:0000256" key="7">
    <source>
        <dbReference type="ARBA" id="ARBA00022741"/>
    </source>
</evidence>
<evidence type="ECO:0000313" key="20">
    <source>
        <dbReference type="EMBL" id="KNZ70486.1"/>
    </source>
</evidence>
<keyword evidence="7 17" id="KW-0547">Nucleotide-binding</keyword>
<feature type="binding site" evidence="16">
    <location>
        <position position="6"/>
    </location>
    <ligand>
        <name>substrate</name>
    </ligand>
</feature>
<keyword evidence="10 19" id="KW-1133">Transmembrane helix</keyword>
<dbReference type="PANTHER" id="PTHR34299">
    <property type="entry name" value="DIACYLGLYCEROL KINASE"/>
    <property type="match status" value="1"/>
</dbReference>
<evidence type="ECO:0000256" key="14">
    <source>
        <dbReference type="ARBA" id="ARBA00023264"/>
    </source>
</evidence>
<keyword evidence="9 17" id="KW-0067">ATP-binding</keyword>
<organism evidence="20 21">
    <name type="scientific">Thermincola ferriacetica</name>
    <dbReference type="NCBI Taxonomy" id="281456"/>
    <lineage>
        <taxon>Bacteria</taxon>
        <taxon>Bacillati</taxon>
        <taxon>Bacillota</taxon>
        <taxon>Clostridia</taxon>
        <taxon>Eubacteriales</taxon>
        <taxon>Thermincolaceae</taxon>
        <taxon>Thermincola</taxon>
    </lineage>
</organism>
<comment type="cofactor">
    <cofactor evidence="18">
        <name>Mg(2+)</name>
        <dbReference type="ChEBI" id="CHEBI:18420"/>
    </cofactor>
    <text evidence="18">Mn(2+), Zn(2+), Cd(2+) and Co(2+) support activity to lesser extents.</text>
</comment>
<proteinExistence type="inferred from homology"/>
<dbReference type="GO" id="GO:0005524">
    <property type="term" value="F:ATP binding"/>
    <property type="evidence" value="ECO:0007669"/>
    <property type="project" value="UniProtKB-KW"/>
</dbReference>
<keyword evidence="18" id="KW-0460">Magnesium</keyword>
<feature type="binding site" evidence="18">
    <location>
        <position position="73"/>
    </location>
    <ligand>
        <name>a divalent metal cation</name>
        <dbReference type="ChEBI" id="CHEBI:60240"/>
    </ligand>
</feature>
<sequence length="120" mass="13232">MREILRLMQALQYALEGLVYLVKEQKNTRLLMVIMALTLIICPLLGFSGFQTAVVFLAVTITAVAEIINTAIEITLDLICNGKFHPRVKIAKDTASCAVLFCVFASVVVFLIILAQNIFA</sequence>
<feature type="transmembrane region" description="Helical" evidence="19">
    <location>
        <begin position="30"/>
        <end position="47"/>
    </location>
</feature>
<reference evidence="21" key="1">
    <citation type="submission" date="2015-07" db="EMBL/GenBank/DDBJ databases">
        <title>Complete Genome of Thermincola ferriacetica strain Z-0001T.</title>
        <authorList>
            <person name="Lusk B."/>
            <person name="Badalamenti J.P."/>
            <person name="Parameswaran P."/>
            <person name="Bond D.R."/>
            <person name="Torres C.I."/>
        </authorList>
    </citation>
    <scope>NUCLEOTIDE SEQUENCE [LARGE SCALE GENOMIC DNA]</scope>
    <source>
        <strain evidence="21">Z-0001</strain>
    </source>
</reference>
<dbReference type="RefSeq" id="WP_052216867.1">
    <property type="nucleotide sequence ID" value="NZ_LGTE01000003.1"/>
</dbReference>
<dbReference type="EMBL" id="LGTE01000003">
    <property type="protein sequence ID" value="KNZ70486.1"/>
    <property type="molecule type" value="Genomic_DNA"/>
</dbReference>
<dbReference type="GO" id="GO:0046872">
    <property type="term" value="F:metal ion binding"/>
    <property type="evidence" value="ECO:0007669"/>
    <property type="project" value="UniProtKB-KW"/>
</dbReference>
<keyword evidence="11" id="KW-0443">Lipid metabolism</keyword>
<evidence type="ECO:0000256" key="1">
    <source>
        <dbReference type="ARBA" id="ARBA00004651"/>
    </source>
</evidence>
<dbReference type="Gene3D" id="1.10.287.3610">
    <property type="match status" value="1"/>
</dbReference>
<evidence type="ECO:0000256" key="12">
    <source>
        <dbReference type="ARBA" id="ARBA00023136"/>
    </source>
</evidence>